<keyword evidence="2" id="KW-0540">Nuclease</keyword>
<dbReference type="EMBL" id="QOUI01000011">
    <property type="protein sequence ID" value="RCK68509.1"/>
    <property type="molecule type" value="Genomic_DNA"/>
</dbReference>
<comment type="caution">
    <text evidence="2">The sequence shown here is derived from an EMBL/GenBank/DDBJ whole genome shotgun (WGS) entry which is preliminary data.</text>
</comment>
<protein>
    <submittedName>
        <fullName evidence="2">Exonuclease SbcC</fullName>
    </submittedName>
</protein>
<proteinExistence type="predicted"/>
<dbReference type="Proteomes" id="UP000252770">
    <property type="component" value="Unassembled WGS sequence"/>
</dbReference>
<keyword evidence="3" id="KW-1185">Reference proteome</keyword>
<evidence type="ECO:0000259" key="1">
    <source>
        <dbReference type="Pfam" id="PF21805"/>
    </source>
</evidence>
<organism evidence="2 3">
    <name type="scientific">Desertihabitans brevis</name>
    <dbReference type="NCBI Taxonomy" id="2268447"/>
    <lineage>
        <taxon>Bacteria</taxon>
        <taxon>Bacillati</taxon>
        <taxon>Actinomycetota</taxon>
        <taxon>Actinomycetes</taxon>
        <taxon>Propionibacteriales</taxon>
        <taxon>Propionibacteriaceae</taxon>
        <taxon>Desertihabitans</taxon>
    </lineage>
</organism>
<evidence type="ECO:0000313" key="2">
    <source>
        <dbReference type="EMBL" id="RCK68509.1"/>
    </source>
</evidence>
<reference evidence="2 3" key="1">
    <citation type="submission" date="2018-07" db="EMBL/GenBank/DDBJ databases">
        <title>Desertimonas flava gen. nov. sp. nov.</title>
        <authorList>
            <person name="Liu S."/>
        </authorList>
    </citation>
    <scope>NUCLEOTIDE SEQUENCE [LARGE SCALE GENOMIC DNA]</scope>
    <source>
        <strain evidence="2 3">16Sb5-5</strain>
    </source>
</reference>
<dbReference type="InterPro" id="IPR048667">
    <property type="entry name" value="Imm5-like"/>
</dbReference>
<accession>A0A367YSH9</accession>
<evidence type="ECO:0000313" key="3">
    <source>
        <dbReference type="Proteomes" id="UP000252770"/>
    </source>
</evidence>
<keyword evidence="2" id="KW-0269">Exonuclease</keyword>
<dbReference type="AlphaFoldDB" id="A0A367YSH9"/>
<sequence length="172" mass="18356">MTVEELRVVVRFAAAAAEELLPVFERRHPDDGRPRAALEAARVFVEGAPRTRLQRVASVEAHRAAREAATEVARLAAQAAGDAAAAAYLHPLARATQVGHILRAAADAARVAEIEAGEDAAAADRAVERWRERAPAVLVDVLRRYPPAPAGRNRVARLVSTLDSVLREAPGG</sequence>
<dbReference type="GO" id="GO:0004527">
    <property type="term" value="F:exonuclease activity"/>
    <property type="evidence" value="ECO:0007669"/>
    <property type="project" value="UniProtKB-KW"/>
</dbReference>
<feature type="domain" description="Imm-5-like" evidence="1">
    <location>
        <begin position="7"/>
        <end position="118"/>
    </location>
</feature>
<gene>
    <name evidence="2" type="ORF">DT076_16290</name>
</gene>
<name>A0A367YSH9_9ACTN</name>
<dbReference type="Pfam" id="PF21805">
    <property type="entry name" value="Imm5_like"/>
    <property type="match status" value="1"/>
</dbReference>
<keyword evidence="2" id="KW-0378">Hydrolase</keyword>